<keyword evidence="1" id="KW-0812">Transmembrane</keyword>
<comment type="caution">
    <text evidence="2">The sequence shown here is derived from an EMBL/GenBank/DDBJ whole genome shotgun (WGS) entry which is preliminary data.</text>
</comment>
<evidence type="ECO:0000256" key="1">
    <source>
        <dbReference type="SAM" id="Phobius"/>
    </source>
</evidence>
<dbReference type="RefSeq" id="WP_116845865.1">
    <property type="nucleotide sequence ID" value="NZ_QTJU01000001.1"/>
</dbReference>
<gene>
    <name evidence="2" type="ORF">DXN05_03805</name>
</gene>
<proteinExistence type="predicted"/>
<protein>
    <submittedName>
        <fullName evidence="2">Uncharacterized protein</fullName>
    </submittedName>
</protein>
<evidence type="ECO:0000313" key="2">
    <source>
        <dbReference type="EMBL" id="RFM30109.1"/>
    </source>
</evidence>
<feature type="transmembrane region" description="Helical" evidence="1">
    <location>
        <begin position="125"/>
        <end position="141"/>
    </location>
</feature>
<sequence length="197" mass="22086">MNNFDDLQQLWQQAAPVETPDAGEVIRQCKKQQRQMIAKGAGLSLLFLGTLVFIILIPIRVPFKLVSTTIGTILVVLAVAAALVVNTGLFAMLLRTSGNTADNVTYLNGLKRYEQRLRFMHTRGISIYFILLGTGMLLYMYEFLRHNVLTAAAGYALAVGWMLFVWIYIRPRSIKKQTAAITGMISRLENITGQMEE</sequence>
<evidence type="ECO:0000313" key="3">
    <source>
        <dbReference type="Proteomes" id="UP000261284"/>
    </source>
</evidence>
<name>A0A3E1NQ82_9BACT</name>
<organism evidence="2 3">
    <name type="scientific">Deminuibacter soli</name>
    <dbReference type="NCBI Taxonomy" id="2291815"/>
    <lineage>
        <taxon>Bacteria</taxon>
        <taxon>Pseudomonadati</taxon>
        <taxon>Bacteroidota</taxon>
        <taxon>Chitinophagia</taxon>
        <taxon>Chitinophagales</taxon>
        <taxon>Chitinophagaceae</taxon>
        <taxon>Deminuibacter</taxon>
    </lineage>
</organism>
<keyword evidence="1" id="KW-1133">Transmembrane helix</keyword>
<dbReference type="Proteomes" id="UP000261284">
    <property type="component" value="Unassembled WGS sequence"/>
</dbReference>
<keyword evidence="1" id="KW-0472">Membrane</keyword>
<dbReference type="EMBL" id="QTJU01000001">
    <property type="protein sequence ID" value="RFM30109.1"/>
    <property type="molecule type" value="Genomic_DNA"/>
</dbReference>
<accession>A0A3E1NQ82</accession>
<keyword evidence="3" id="KW-1185">Reference proteome</keyword>
<dbReference type="OrthoDB" id="795301at2"/>
<feature type="transmembrane region" description="Helical" evidence="1">
    <location>
        <begin position="65"/>
        <end position="85"/>
    </location>
</feature>
<dbReference type="AlphaFoldDB" id="A0A3E1NQ82"/>
<feature type="transmembrane region" description="Helical" evidence="1">
    <location>
        <begin position="147"/>
        <end position="169"/>
    </location>
</feature>
<reference evidence="2 3" key="1">
    <citation type="submission" date="2018-08" db="EMBL/GenBank/DDBJ databases">
        <title>Chitinophagaceae sp. K23C18032701, a novel bacterium isolated from forest soil.</title>
        <authorList>
            <person name="Wang C."/>
        </authorList>
    </citation>
    <scope>NUCLEOTIDE SEQUENCE [LARGE SCALE GENOMIC DNA]</scope>
    <source>
        <strain evidence="2 3">K23C18032701</strain>
    </source>
</reference>
<feature type="transmembrane region" description="Helical" evidence="1">
    <location>
        <begin position="40"/>
        <end position="59"/>
    </location>
</feature>